<evidence type="ECO:0000313" key="2">
    <source>
        <dbReference type="EMBL" id="MCZ9305673.1"/>
    </source>
</evidence>
<gene>
    <name evidence="2" type="ORF">L8U58_09090</name>
</gene>
<proteinExistence type="predicted"/>
<dbReference type="SUPFAM" id="SSF53300">
    <property type="entry name" value="vWA-like"/>
    <property type="match status" value="1"/>
</dbReference>
<dbReference type="InterPro" id="IPR036465">
    <property type="entry name" value="vWFA_dom_sf"/>
</dbReference>
<dbReference type="AlphaFoldDB" id="A0A9X3RTU0"/>
<reference evidence="2" key="1">
    <citation type="submission" date="2022-02" db="EMBL/GenBank/DDBJ databases">
        <title>Corynebacterium sp. from urogenital microbiome.</title>
        <authorList>
            <person name="Cappelli E.A."/>
            <person name="Ribeiro T.G."/>
            <person name="Peixe L."/>
        </authorList>
    </citation>
    <scope>NUCLEOTIDE SEQUENCE</scope>
    <source>
        <strain evidence="2">C9Ua_112</strain>
    </source>
</reference>
<accession>A0A9X3RTU0</accession>
<dbReference type="PROSITE" id="PS50234">
    <property type="entry name" value="VWFA"/>
    <property type="match status" value="1"/>
</dbReference>
<dbReference type="InterPro" id="IPR002035">
    <property type="entry name" value="VWF_A"/>
</dbReference>
<dbReference type="Gene3D" id="3.40.190.10">
    <property type="entry name" value="Periplasmic binding protein-like II"/>
    <property type="match status" value="2"/>
</dbReference>
<name>A0A9X3RTU0_9CORY</name>
<feature type="domain" description="VWFA" evidence="1">
    <location>
        <begin position="341"/>
        <end position="525"/>
    </location>
</feature>
<dbReference type="GeneID" id="301813710"/>
<dbReference type="EMBL" id="JAKMUV010000014">
    <property type="protein sequence ID" value="MCZ9305673.1"/>
    <property type="molecule type" value="Genomic_DNA"/>
</dbReference>
<keyword evidence="3" id="KW-1185">Reference proteome</keyword>
<protein>
    <submittedName>
        <fullName evidence="2">Substrate-binding domain-containing protein</fullName>
    </submittedName>
</protein>
<dbReference type="SUPFAM" id="SSF53850">
    <property type="entry name" value="Periplasmic binding protein-like II"/>
    <property type="match status" value="1"/>
</dbReference>
<organism evidence="2 3">
    <name type="scientific">Corynebacterium macclintockiae</name>
    <dbReference type="NCBI Taxonomy" id="2913501"/>
    <lineage>
        <taxon>Bacteria</taxon>
        <taxon>Bacillati</taxon>
        <taxon>Actinomycetota</taxon>
        <taxon>Actinomycetes</taxon>
        <taxon>Mycobacteriales</taxon>
        <taxon>Corynebacteriaceae</taxon>
        <taxon>Corynebacterium</taxon>
    </lineage>
</organism>
<sequence length="525" mass="58648">MTNAFSKKTASILLVFILVVFFVAVGTVAKKRDGGEDERPLRIVMANDIPFSPFLWVEAKRDYGMQVEIDLGGDTVELSRKIANGELGDEYDAVWLATNSYVNLQNNEALGESYGLASDTLGLALRSKDLDRLGWQKKQVTWNDVREAVTRGDLTFGMADPGKSNLGMQSLIGILYKIGGLQSDDLAEEVAGKVHPQLKKFFGAQVLLSDTSDELYDRFSATDDVAQAVFAFSSDEKLLRDNGEITFVIPADRIGFNDFPISVIKNPDDEEAEASAHAKTKAFADWVTQHGNELRHKIRVELGDSPGQRRADTTAHKLPGSKQEFENTLRFYREELLRPRDINLLVDVSASMQGEKFREAKKDILDLLGEQAGVNGRAVNITTSSTSSSKAFTQKDYSPDDPKHARTLKDYVDRMAARQEANIYYQLYREYLRIPQRGNLIQGQSIVLLTSGTPAKGVDYAEWSHELRYRERKEGVIFPVYIVHYGNENAEDMQRLAEETGGEVFKAKEGGLATALDRASKYWAT</sequence>
<dbReference type="Gene3D" id="3.40.50.410">
    <property type="entry name" value="von Willebrand factor, type A domain"/>
    <property type="match status" value="1"/>
</dbReference>
<evidence type="ECO:0000313" key="3">
    <source>
        <dbReference type="Proteomes" id="UP001146505"/>
    </source>
</evidence>
<comment type="caution">
    <text evidence="2">The sequence shown here is derived from an EMBL/GenBank/DDBJ whole genome shotgun (WGS) entry which is preliminary data.</text>
</comment>
<dbReference type="RefSeq" id="WP_269955182.1">
    <property type="nucleotide sequence ID" value="NZ_JAKMUV010000014.1"/>
</dbReference>
<evidence type="ECO:0000259" key="1">
    <source>
        <dbReference type="PROSITE" id="PS50234"/>
    </source>
</evidence>
<dbReference type="Pfam" id="PF00092">
    <property type="entry name" value="VWA"/>
    <property type="match status" value="1"/>
</dbReference>
<dbReference type="Proteomes" id="UP001146505">
    <property type="component" value="Unassembled WGS sequence"/>
</dbReference>